<dbReference type="PANTHER" id="PTHR40606:SF1">
    <property type="entry name" value="UPF0339 PROTEIN YEGP"/>
    <property type="match status" value="1"/>
</dbReference>
<evidence type="ECO:0000313" key="2">
    <source>
        <dbReference type="Proteomes" id="UP001548189"/>
    </source>
</evidence>
<gene>
    <name evidence="1" type="ORF">ABVT43_01655</name>
</gene>
<dbReference type="PANTHER" id="PTHR40606">
    <property type="match status" value="1"/>
</dbReference>
<dbReference type="Pfam" id="PF07411">
    <property type="entry name" value="DUF1508"/>
    <property type="match status" value="2"/>
</dbReference>
<name>A0ABV2BPF3_9GAMM</name>
<dbReference type="Proteomes" id="UP001548189">
    <property type="component" value="Unassembled WGS sequence"/>
</dbReference>
<keyword evidence="2" id="KW-1185">Reference proteome</keyword>
<sequence>MTKFEIFTGADNQFYFRLKASNSEVILKSEGYTTKQNCRNGIASVKANAPTDSNYDRLTSSNDKYYFNLRSAHNHQIIGTSSEMYESAQGRDNGIESVKRNAPIADVVDLTTSSVYS</sequence>
<comment type="caution">
    <text evidence="1">The sequence shown here is derived from an EMBL/GenBank/DDBJ whole genome shotgun (WGS) entry which is preliminary data.</text>
</comment>
<protein>
    <submittedName>
        <fullName evidence="1">YegP family protein</fullName>
    </submittedName>
</protein>
<dbReference type="InterPro" id="IPR051141">
    <property type="entry name" value="UPF0339_domain"/>
</dbReference>
<organism evidence="1 2">
    <name type="scientific">Aliikangiella maris</name>
    <dbReference type="NCBI Taxonomy" id="3162458"/>
    <lineage>
        <taxon>Bacteria</taxon>
        <taxon>Pseudomonadati</taxon>
        <taxon>Pseudomonadota</taxon>
        <taxon>Gammaproteobacteria</taxon>
        <taxon>Oceanospirillales</taxon>
        <taxon>Pleioneaceae</taxon>
        <taxon>Aliikangiella</taxon>
    </lineage>
</organism>
<reference evidence="1 2" key="1">
    <citation type="submission" date="2024-06" db="EMBL/GenBank/DDBJ databases">
        <authorList>
            <person name="Li F."/>
        </authorList>
    </citation>
    <scope>NUCLEOTIDE SEQUENCE [LARGE SCALE GENOMIC DNA]</scope>
    <source>
        <strain evidence="1 2">GXAS 311</strain>
    </source>
</reference>
<evidence type="ECO:0000313" key="1">
    <source>
        <dbReference type="EMBL" id="MET1253819.1"/>
    </source>
</evidence>
<dbReference type="InterPro" id="IPR036913">
    <property type="entry name" value="YegP-like_sf"/>
</dbReference>
<dbReference type="EMBL" id="JBEVCJ010000001">
    <property type="protein sequence ID" value="MET1253819.1"/>
    <property type="molecule type" value="Genomic_DNA"/>
</dbReference>
<dbReference type="InterPro" id="IPR010879">
    <property type="entry name" value="DUF1508"/>
</dbReference>
<accession>A0ABV2BPF3</accession>
<proteinExistence type="predicted"/>
<dbReference type="Gene3D" id="2.30.29.80">
    <property type="match status" value="1"/>
</dbReference>
<dbReference type="SUPFAM" id="SSF160113">
    <property type="entry name" value="YegP-like"/>
    <property type="match status" value="2"/>
</dbReference>